<keyword evidence="11" id="KW-1185">Reference proteome</keyword>
<dbReference type="Pfam" id="PF07870">
    <property type="entry name" value="DUF1657"/>
    <property type="match status" value="1"/>
</dbReference>
<gene>
    <name evidence="9" type="ORF">Heshes_25510</name>
    <name evidence="10" type="ORF">SAMN04489725_11047</name>
</gene>
<evidence type="ECO:0000256" key="5">
    <source>
        <dbReference type="ARBA" id="ARBA00022989"/>
    </source>
</evidence>
<keyword evidence="4 7" id="KW-0812">Transmembrane</keyword>
<name>A0A1H2VAB2_9BACL</name>
<evidence type="ECO:0000256" key="1">
    <source>
        <dbReference type="ARBA" id="ARBA00004651"/>
    </source>
</evidence>
<dbReference type="PANTHER" id="PTHR34582:SF7">
    <property type="entry name" value="UPF0702 TRANSMEMBRANE PROTEIN YDFS"/>
    <property type="match status" value="1"/>
</dbReference>
<dbReference type="GO" id="GO:0005886">
    <property type="term" value="C:plasma membrane"/>
    <property type="evidence" value="ECO:0007669"/>
    <property type="project" value="UniProtKB-SubCell"/>
</dbReference>
<feature type="transmembrane region" description="Helical" evidence="7">
    <location>
        <begin position="63"/>
        <end position="81"/>
    </location>
</feature>
<feature type="transmembrane region" description="Helical" evidence="7">
    <location>
        <begin position="33"/>
        <end position="51"/>
    </location>
</feature>
<dbReference type="Gene3D" id="3.30.240.20">
    <property type="entry name" value="bsu07140 like domains"/>
    <property type="match status" value="2"/>
</dbReference>
<evidence type="ECO:0000256" key="6">
    <source>
        <dbReference type="ARBA" id="ARBA00023136"/>
    </source>
</evidence>
<feature type="domain" description="YetF C-terminal" evidence="8">
    <location>
        <begin position="82"/>
        <end position="214"/>
    </location>
</feature>
<feature type="transmembrane region" description="Helical" evidence="7">
    <location>
        <begin position="6"/>
        <end position="26"/>
    </location>
</feature>
<evidence type="ECO:0000313" key="11">
    <source>
        <dbReference type="Proteomes" id="UP000182589"/>
    </source>
</evidence>
<reference evidence="10" key="2">
    <citation type="submission" date="2016-10" db="EMBL/GenBank/DDBJ databases">
        <authorList>
            <person name="de Groot N.N."/>
        </authorList>
    </citation>
    <scope>NUCLEOTIDE SEQUENCE [LARGE SCALE GENOMIC DNA]</scope>
    <source>
        <strain evidence="10">DSM 12489</strain>
    </source>
</reference>
<dbReference type="InterPro" id="IPR012452">
    <property type="entry name" value="DUF1657"/>
</dbReference>
<accession>A0A1H2VAB2</accession>
<dbReference type="InterPro" id="IPR023090">
    <property type="entry name" value="UPF0702_alpha/beta_dom_sf"/>
</dbReference>
<proteinExistence type="inferred from homology"/>
<evidence type="ECO:0000256" key="7">
    <source>
        <dbReference type="SAM" id="Phobius"/>
    </source>
</evidence>
<reference evidence="11" key="1">
    <citation type="submission" date="2016-10" db="EMBL/GenBank/DDBJ databases">
        <authorList>
            <person name="Varghese N."/>
        </authorList>
    </citation>
    <scope>NUCLEOTIDE SEQUENCE [LARGE SCALE GENOMIC DNA]</scope>
    <source>
        <strain evidence="11">DSM 12489</strain>
    </source>
</reference>
<dbReference type="STRING" id="89784.SAMN04489725_11047"/>
<dbReference type="EMBL" id="BSRA01000018">
    <property type="protein sequence ID" value="GLV14867.1"/>
    <property type="molecule type" value="Genomic_DNA"/>
</dbReference>
<comment type="similarity">
    <text evidence="2">Belongs to the UPF0702 family.</text>
</comment>
<dbReference type="Pfam" id="PF04239">
    <property type="entry name" value="DUF421"/>
    <property type="match status" value="1"/>
</dbReference>
<dbReference type="PANTHER" id="PTHR34582">
    <property type="entry name" value="UPF0702 TRANSMEMBRANE PROTEIN YCAP"/>
    <property type="match status" value="1"/>
</dbReference>
<evidence type="ECO:0000256" key="4">
    <source>
        <dbReference type="ARBA" id="ARBA00022692"/>
    </source>
</evidence>
<organism evidence="10 11">
    <name type="scientific">Alicyclobacillus hesperidum</name>
    <dbReference type="NCBI Taxonomy" id="89784"/>
    <lineage>
        <taxon>Bacteria</taxon>
        <taxon>Bacillati</taxon>
        <taxon>Bacillota</taxon>
        <taxon>Bacilli</taxon>
        <taxon>Bacillales</taxon>
        <taxon>Alicyclobacillaceae</taxon>
        <taxon>Alicyclobacillus</taxon>
    </lineage>
</organism>
<evidence type="ECO:0000313" key="10">
    <source>
        <dbReference type="EMBL" id="SDW64819.1"/>
    </source>
</evidence>
<dbReference type="RefSeq" id="WP_040290798.1">
    <property type="nucleotide sequence ID" value="NZ_BSRA01000018.1"/>
</dbReference>
<dbReference type="Proteomes" id="UP000182589">
    <property type="component" value="Unassembled WGS sequence"/>
</dbReference>
<evidence type="ECO:0000313" key="9">
    <source>
        <dbReference type="EMBL" id="GLV14867.1"/>
    </source>
</evidence>
<evidence type="ECO:0000259" key="8">
    <source>
        <dbReference type="Pfam" id="PF04239"/>
    </source>
</evidence>
<keyword evidence="6 7" id="KW-0472">Membrane</keyword>
<comment type="subcellular location">
    <subcellularLocation>
        <location evidence="1">Cell membrane</location>
        <topology evidence="1">Multi-pass membrane protein</topology>
    </subcellularLocation>
</comment>
<keyword evidence="5 7" id="KW-1133">Transmembrane helix</keyword>
<sequence>MPEWVHIIIRTLISFCAMFVFARLIGKRQLSQITFFEYIVGIAIGDMAAIIPDELDAPLYHGLLPMAVYTALPIALSWVALKSKSARDFLEGHARVLIRDGKILEDNLKKERMSTDELLEHLRSKNVFKVADVEFALMESNGTVNVLVKSEQQPLTPKRMGLQVPPEVEPQAVIMDGQIMDEALATIGFNRAWLKTELEKQGVAVENVFLAQVDATGQLYIDVYEDKLKIPEPQILPLTNITLKKVQADLESFALATADVQAKRMYTEAAERIQQVIDKVGPYLTR</sequence>
<keyword evidence="3" id="KW-1003">Cell membrane</keyword>
<dbReference type="AlphaFoldDB" id="A0A1H2VAB2"/>
<dbReference type="Proteomes" id="UP001157137">
    <property type="component" value="Unassembled WGS sequence"/>
</dbReference>
<evidence type="ECO:0000256" key="2">
    <source>
        <dbReference type="ARBA" id="ARBA00006448"/>
    </source>
</evidence>
<dbReference type="EMBL" id="FNOJ01000010">
    <property type="protein sequence ID" value="SDW64819.1"/>
    <property type="molecule type" value="Genomic_DNA"/>
</dbReference>
<reference evidence="9" key="3">
    <citation type="submission" date="2023-02" db="EMBL/GenBank/DDBJ databases">
        <title>Proposal of a novel subspecies: Alicyclobacillus hesperidum subspecies aegle.</title>
        <authorList>
            <person name="Goto K."/>
            <person name="Fujii T."/>
            <person name="Yasui K."/>
            <person name="Mochida K."/>
            <person name="Kato-Tanaka Y."/>
            <person name="Morohoshi S."/>
            <person name="An S.Y."/>
            <person name="Kasai H."/>
            <person name="Yokota A."/>
        </authorList>
    </citation>
    <scope>NUCLEOTIDE SEQUENCE</scope>
    <source>
        <strain evidence="9">DSM 12766</strain>
    </source>
</reference>
<protein>
    <submittedName>
        <fullName evidence="10">Uncharacterized membrane protein YcaP, DUF421 family</fullName>
    </submittedName>
</protein>
<evidence type="ECO:0000256" key="3">
    <source>
        <dbReference type="ARBA" id="ARBA00022475"/>
    </source>
</evidence>
<dbReference type="InterPro" id="IPR007353">
    <property type="entry name" value="DUF421"/>
</dbReference>